<dbReference type="AlphaFoldDB" id="A0A6S5TTQ1"/>
<evidence type="ECO:0000313" key="2">
    <source>
        <dbReference type="EMBL" id="BBT39912.1"/>
    </source>
</evidence>
<name>A0A6S5TTQ1_PSEPU</name>
<evidence type="ECO:0000313" key="3">
    <source>
        <dbReference type="Proteomes" id="UP000515680"/>
    </source>
</evidence>
<dbReference type="Proteomes" id="UP000515680">
    <property type="component" value="Chromosome"/>
</dbReference>
<feature type="signal peptide" evidence="1">
    <location>
        <begin position="1"/>
        <end position="21"/>
    </location>
</feature>
<keyword evidence="1" id="KW-0732">Signal</keyword>
<feature type="chain" id="PRO_5028041782" description="Secreted protein" evidence="1">
    <location>
        <begin position="22"/>
        <end position="74"/>
    </location>
</feature>
<dbReference type="GeneID" id="93543885"/>
<reference evidence="2 3" key="1">
    <citation type="submission" date="2019-12" db="EMBL/GenBank/DDBJ databases">
        <title>complete genome sequences of Pseudomonas putida str. WP8-W18-CRE-01 isolated from wastewater treatment plant effluent.</title>
        <authorList>
            <person name="Sekizuka T."/>
            <person name="Itokawa K."/>
            <person name="Yatsu K."/>
            <person name="Inamine Y."/>
            <person name="Kuroda M."/>
        </authorList>
    </citation>
    <scope>NUCLEOTIDE SEQUENCE [LARGE SCALE GENOMIC DNA]</scope>
    <source>
        <strain evidence="2 3">WP8-W18-CRE-01</strain>
    </source>
</reference>
<dbReference type="EMBL" id="AP022227">
    <property type="protein sequence ID" value="BBT39912.1"/>
    <property type="molecule type" value="Genomic_DNA"/>
</dbReference>
<evidence type="ECO:0000256" key="1">
    <source>
        <dbReference type="SAM" id="SignalP"/>
    </source>
</evidence>
<proteinExistence type="predicted"/>
<gene>
    <name evidence="2" type="ORF">WP8W18C01_22530</name>
</gene>
<organism evidence="2 3">
    <name type="scientific">Pseudomonas putida</name>
    <name type="common">Arthrobacter siderocapsulatus</name>
    <dbReference type="NCBI Taxonomy" id="303"/>
    <lineage>
        <taxon>Bacteria</taxon>
        <taxon>Pseudomonadati</taxon>
        <taxon>Pseudomonadota</taxon>
        <taxon>Gammaproteobacteria</taxon>
        <taxon>Pseudomonadales</taxon>
        <taxon>Pseudomonadaceae</taxon>
        <taxon>Pseudomonas</taxon>
    </lineage>
</organism>
<protein>
    <recommendedName>
        <fullName evidence="4">Secreted protein</fullName>
    </recommendedName>
</protein>
<sequence length="74" mass="7855">MKKRAVIALLFTAGLTPFAHSTESAPGAATPSPIVQTGAIAGDALLSYWDFGPECPEGTGWTEVGHCQPYWDFD</sequence>
<dbReference type="RefSeq" id="WP_043211321.1">
    <property type="nucleotide sequence ID" value="NZ_AP022227.1"/>
</dbReference>
<evidence type="ECO:0008006" key="4">
    <source>
        <dbReference type="Google" id="ProtNLM"/>
    </source>
</evidence>
<accession>A0A6S5TTQ1</accession>